<evidence type="ECO:0000259" key="1">
    <source>
        <dbReference type="PROSITE" id="PS51462"/>
    </source>
</evidence>
<dbReference type="Pfam" id="PF00293">
    <property type="entry name" value="NUDIX"/>
    <property type="match status" value="1"/>
</dbReference>
<dbReference type="Gene3D" id="3.90.79.10">
    <property type="entry name" value="Nucleoside Triphosphate Pyrophosphohydrolase"/>
    <property type="match status" value="1"/>
</dbReference>
<sequence>MHLKPETYKQIITNSIVSSVDVIFVNGDGKILLGLRNNEPLKWVYYIPGGMRYKGETIEEGVRRKMKEELGIDIDVGKLIFLGVYDDIFENWYFEGVKAHSCPITYVYHLSEDEEKSVWIADIRNSDIKFFDLDDPTLHEMVKIRVRDMREKGIA</sequence>
<keyword evidence="2" id="KW-0378">Hydrolase</keyword>
<organism evidence="2">
    <name type="scientific">uncultured bacterium</name>
    <name type="common">gcode 4</name>
    <dbReference type="NCBI Taxonomy" id="1234023"/>
    <lineage>
        <taxon>Bacteria</taxon>
        <taxon>environmental samples</taxon>
    </lineage>
</organism>
<feature type="domain" description="Nudix hydrolase" evidence="1">
    <location>
        <begin position="15"/>
        <end position="155"/>
    </location>
</feature>
<dbReference type="InterPro" id="IPR000086">
    <property type="entry name" value="NUDIX_hydrolase_dom"/>
</dbReference>
<dbReference type="PROSITE" id="PS51462">
    <property type="entry name" value="NUDIX"/>
    <property type="match status" value="1"/>
</dbReference>
<reference evidence="2" key="1">
    <citation type="journal article" date="2012" name="Science">
        <title>Fermentation, hydrogen, and sulfur metabolism in multiple uncultivated bacterial phyla.</title>
        <authorList>
            <person name="Wrighton K.C."/>
            <person name="Thomas B.C."/>
            <person name="Sharon I."/>
            <person name="Miller C.S."/>
            <person name="Castelle C.J."/>
            <person name="VerBerkmoes N.C."/>
            <person name="Wilkins M.J."/>
            <person name="Hettich R.L."/>
            <person name="Lipton M.S."/>
            <person name="Williams K.H."/>
            <person name="Long P.E."/>
            <person name="Banfield J.F."/>
        </authorList>
    </citation>
    <scope>NUCLEOTIDE SEQUENCE [LARGE SCALE GENOMIC DNA]</scope>
</reference>
<dbReference type="GO" id="GO:0016787">
    <property type="term" value="F:hydrolase activity"/>
    <property type="evidence" value="ECO:0007669"/>
    <property type="project" value="UniProtKB-KW"/>
</dbReference>
<evidence type="ECO:0000313" key="2">
    <source>
        <dbReference type="EMBL" id="EKD66138.1"/>
    </source>
</evidence>
<accession>K2BBM7</accession>
<dbReference type="PANTHER" id="PTHR43736:SF1">
    <property type="entry name" value="DIHYDRONEOPTERIN TRIPHOSPHATE DIPHOSPHATASE"/>
    <property type="match status" value="1"/>
</dbReference>
<dbReference type="SUPFAM" id="SSF55811">
    <property type="entry name" value="Nudix"/>
    <property type="match status" value="1"/>
</dbReference>
<dbReference type="InterPro" id="IPR015797">
    <property type="entry name" value="NUDIX_hydrolase-like_dom_sf"/>
</dbReference>
<proteinExistence type="predicted"/>
<comment type="caution">
    <text evidence="2">The sequence shown here is derived from an EMBL/GenBank/DDBJ whole genome shotgun (WGS) entry which is preliminary data.</text>
</comment>
<name>K2BBM7_9BACT</name>
<dbReference type="PANTHER" id="PTHR43736">
    <property type="entry name" value="ADP-RIBOSE PYROPHOSPHATASE"/>
    <property type="match status" value="1"/>
</dbReference>
<dbReference type="AlphaFoldDB" id="K2BBM7"/>
<dbReference type="EMBL" id="AMFJ01021648">
    <property type="protein sequence ID" value="EKD66138.1"/>
    <property type="molecule type" value="Genomic_DNA"/>
</dbReference>
<gene>
    <name evidence="2" type="ORF">ACD_49C00062G0002</name>
</gene>
<protein>
    <submittedName>
        <fullName evidence="2">Gdp-mannose mannosyl hydrolase</fullName>
    </submittedName>
</protein>